<dbReference type="InterPro" id="IPR000831">
    <property type="entry name" value="Trp_repress"/>
</dbReference>
<dbReference type="GO" id="GO:0043565">
    <property type="term" value="F:sequence-specific DNA binding"/>
    <property type="evidence" value="ECO:0007669"/>
    <property type="project" value="InterPro"/>
</dbReference>
<evidence type="ECO:0008006" key="2">
    <source>
        <dbReference type="Google" id="ProtNLM"/>
    </source>
</evidence>
<dbReference type="Pfam" id="PF01371">
    <property type="entry name" value="Trp_repressor"/>
    <property type="match status" value="1"/>
</dbReference>
<gene>
    <name evidence="1" type="ORF">SDC9_92599</name>
</gene>
<accession>A0A644ZYS3</accession>
<dbReference type="AlphaFoldDB" id="A0A644ZYS3"/>
<dbReference type="Gene3D" id="1.10.1270.10">
    <property type="entry name" value="TrpR-like"/>
    <property type="match status" value="1"/>
</dbReference>
<sequence>MKSEMVDHLYQAVLSLKDQEDCYRFFDDLCTVGEIQVMAQRWMVARMLQEGETFNAINEKTGVSSATITRVRKCLVYGADGYARIISRLAEKDEPKKGKE</sequence>
<dbReference type="InterPro" id="IPR010921">
    <property type="entry name" value="Trp_repressor/repl_initiator"/>
</dbReference>
<protein>
    <recommendedName>
        <fullName evidence="2">Trp operon repressor</fullName>
    </recommendedName>
</protein>
<dbReference type="PANTHER" id="PTHR40080">
    <property type="entry name" value="LMO1763 PROTEIN"/>
    <property type="match status" value="1"/>
</dbReference>
<comment type="caution">
    <text evidence="1">The sequence shown here is derived from an EMBL/GenBank/DDBJ whole genome shotgun (WGS) entry which is preliminary data.</text>
</comment>
<dbReference type="InterPro" id="IPR013368">
    <property type="entry name" value="YecD_YerC"/>
</dbReference>
<proteinExistence type="predicted"/>
<name>A0A644ZYS3_9ZZZZ</name>
<dbReference type="EMBL" id="VSSQ01011063">
    <property type="protein sequence ID" value="MPM45907.1"/>
    <property type="molecule type" value="Genomic_DNA"/>
</dbReference>
<organism evidence="1">
    <name type="scientific">bioreactor metagenome</name>
    <dbReference type="NCBI Taxonomy" id="1076179"/>
    <lineage>
        <taxon>unclassified sequences</taxon>
        <taxon>metagenomes</taxon>
        <taxon>ecological metagenomes</taxon>
    </lineage>
</organism>
<reference evidence="1" key="1">
    <citation type="submission" date="2019-08" db="EMBL/GenBank/DDBJ databases">
        <authorList>
            <person name="Kucharzyk K."/>
            <person name="Murdoch R.W."/>
            <person name="Higgins S."/>
            <person name="Loffler F."/>
        </authorList>
    </citation>
    <scope>NUCLEOTIDE SEQUENCE</scope>
</reference>
<dbReference type="NCBIfam" id="TIGR02531">
    <property type="entry name" value="yecD_yerC"/>
    <property type="match status" value="1"/>
</dbReference>
<dbReference type="PIRSF" id="PIRSF012508">
    <property type="entry name" value="YerC"/>
    <property type="match status" value="1"/>
</dbReference>
<dbReference type="SUPFAM" id="SSF48295">
    <property type="entry name" value="TrpR-like"/>
    <property type="match status" value="1"/>
</dbReference>
<dbReference type="GO" id="GO:0003700">
    <property type="term" value="F:DNA-binding transcription factor activity"/>
    <property type="evidence" value="ECO:0007669"/>
    <property type="project" value="InterPro"/>
</dbReference>
<dbReference type="PANTHER" id="PTHR40080:SF1">
    <property type="entry name" value="TRPR-LIKE PROTEIN YERC_YECD"/>
    <property type="match status" value="1"/>
</dbReference>
<dbReference type="InterPro" id="IPR038116">
    <property type="entry name" value="TrpR-like_sf"/>
</dbReference>
<evidence type="ECO:0000313" key="1">
    <source>
        <dbReference type="EMBL" id="MPM45907.1"/>
    </source>
</evidence>